<accession>A0ABD1FUI2</accession>
<evidence type="ECO:0000256" key="6">
    <source>
        <dbReference type="ARBA" id="ARBA00022989"/>
    </source>
</evidence>
<evidence type="ECO:0000256" key="3">
    <source>
        <dbReference type="ARBA" id="ARBA00022723"/>
    </source>
</evidence>
<dbReference type="InterPro" id="IPR001841">
    <property type="entry name" value="Znf_RING"/>
</dbReference>
<comment type="subcellular location">
    <subcellularLocation>
        <location evidence="1">Membrane</location>
    </subcellularLocation>
</comment>
<dbReference type="EMBL" id="JBEAFC010000011">
    <property type="protein sequence ID" value="KAL1535495.1"/>
    <property type="molecule type" value="Genomic_DNA"/>
</dbReference>
<evidence type="ECO:0000256" key="2">
    <source>
        <dbReference type="ARBA" id="ARBA00022692"/>
    </source>
</evidence>
<dbReference type="AlphaFoldDB" id="A0ABD1FUI2"/>
<protein>
    <submittedName>
        <fullName evidence="12">RING-H2 finger protein ATL66-like</fullName>
    </submittedName>
</protein>
<keyword evidence="2 10" id="KW-0812">Transmembrane</keyword>
<evidence type="ECO:0000259" key="11">
    <source>
        <dbReference type="PROSITE" id="PS50089"/>
    </source>
</evidence>
<proteinExistence type="inferred from homology"/>
<name>A0ABD1FUI2_SALDI</name>
<dbReference type="PROSITE" id="PS50089">
    <property type="entry name" value="ZF_RING_2"/>
    <property type="match status" value="1"/>
</dbReference>
<feature type="transmembrane region" description="Helical" evidence="10">
    <location>
        <begin position="27"/>
        <end position="49"/>
    </location>
</feature>
<dbReference type="InterPro" id="IPR013083">
    <property type="entry name" value="Znf_RING/FYVE/PHD"/>
</dbReference>
<evidence type="ECO:0000256" key="9">
    <source>
        <dbReference type="PROSITE-ProRule" id="PRU00175"/>
    </source>
</evidence>
<keyword evidence="3" id="KW-0479">Metal-binding</keyword>
<evidence type="ECO:0000256" key="7">
    <source>
        <dbReference type="ARBA" id="ARBA00023136"/>
    </source>
</evidence>
<dbReference type="GO" id="GO:0016020">
    <property type="term" value="C:membrane"/>
    <property type="evidence" value="ECO:0007669"/>
    <property type="project" value="UniProtKB-SubCell"/>
</dbReference>
<evidence type="ECO:0000256" key="8">
    <source>
        <dbReference type="ARBA" id="ARBA00024209"/>
    </source>
</evidence>
<dbReference type="Proteomes" id="UP001567538">
    <property type="component" value="Unassembled WGS sequence"/>
</dbReference>
<dbReference type="SMART" id="SM00184">
    <property type="entry name" value="RING"/>
    <property type="match status" value="1"/>
</dbReference>
<gene>
    <name evidence="12" type="ORF">AAHA92_28268</name>
</gene>
<evidence type="ECO:0000313" key="13">
    <source>
        <dbReference type="Proteomes" id="UP001567538"/>
    </source>
</evidence>
<dbReference type="SUPFAM" id="SSF57850">
    <property type="entry name" value="RING/U-box"/>
    <property type="match status" value="1"/>
</dbReference>
<comment type="similarity">
    <text evidence="8">Belongs to the RING-type zinc finger family. ATL subfamily.</text>
</comment>
<keyword evidence="6 10" id="KW-1133">Transmembrane helix</keyword>
<dbReference type="CDD" id="cd16461">
    <property type="entry name" value="RING-H2_EL5-like"/>
    <property type="match status" value="1"/>
</dbReference>
<keyword evidence="7 10" id="KW-0472">Membrane</keyword>
<organism evidence="12 13">
    <name type="scientific">Salvia divinorum</name>
    <name type="common">Maria pastora</name>
    <name type="synonym">Diviner's sage</name>
    <dbReference type="NCBI Taxonomy" id="28513"/>
    <lineage>
        <taxon>Eukaryota</taxon>
        <taxon>Viridiplantae</taxon>
        <taxon>Streptophyta</taxon>
        <taxon>Embryophyta</taxon>
        <taxon>Tracheophyta</taxon>
        <taxon>Spermatophyta</taxon>
        <taxon>Magnoliopsida</taxon>
        <taxon>eudicotyledons</taxon>
        <taxon>Gunneridae</taxon>
        <taxon>Pentapetalae</taxon>
        <taxon>asterids</taxon>
        <taxon>lamiids</taxon>
        <taxon>Lamiales</taxon>
        <taxon>Lamiaceae</taxon>
        <taxon>Nepetoideae</taxon>
        <taxon>Mentheae</taxon>
        <taxon>Salviinae</taxon>
        <taxon>Salvia</taxon>
        <taxon>Salvia subgen. Calosphace</taxon>
    </lineage>
</organism>
<evidence type="ECO:0000256" key="5">
    <source>
        <dbReference type="ARBA" id="ARBA00022833"/>
    </source>
</evidence>
<dbReference type="Gene3D" id="3.30.40.10">
    <property type="entry name" value="Zinc/RING finger domain, C3HC4 (zinc finger)"/>
    <property type="match status" value="1"/>
</dbReference>
<dbReference type="GO" id="GO:0008270">
    <property type="term" value="F:zinc ion binding"/>
    <property type="evidence" value="ECO:0007669"/>
    <property type="project" value="UniProtKB-KW"/>
</dbReference>
<keyword evidence="13" id="KW-1185">Reference proteome</keyword>
<reference evidence="12 13" key="1">
    <citation type="submission" date="2024-06" db="EMBL/GenBank/DDBJ databases">
        <title>A chromosome level genome sequence of Diviner's sage (Salvia divinorum).</title>
        <authorList>
            <person name="Ford S.A."/>
            <person name="Ro D.-K."/>
            <person name="Ness R.W."/>
            <person name="Phillips M.A."/>
        </authorList>
    </citation>
    <scope>NUCLEOTIDE SEQUENCE [LARGE SCALE GENOMIC DNA]</scope>
    <source>
        <strain evidence="12">SAF-2024a</strain>
        <tissue evidence="12">Leaf</tissue>
    </source>
</reference>
<dbReference type="PANTHER" id="PTHR46539">
    <property type="entry name" value="E3 UBIQUITIN-PROTEIN LIGASE ATL42"/>
    <property type="match status" value="1"/>
</dbReference>
<keyword evidence="5" id="KW-0862">Zinc</keyword>
<evidence type="ECO:0000256" key="1">
    <source>
        <dbReference type="ARBA" id="ARBA00004370"/>
    </source>
</evidence>
<comment type="caution">
    <text evidence="12">The sequence shown here is derived from an EMBL/GenBank/DDBJ whole genome shotgun (WGS) entry which is preliminary data.</text>
</comment>
<dbReference type="PANTHER" id="PTHR46539:SF24">
    <property type="entry name" value="(WILD MALAYSIAN BANANA) HYPOTHETICAL PROTEIN"/>
    <property type="match status" value="1"/>
</dbReference>
<evidence type="ECO:0000256" key="4">
    <source>
        <dbReference type="ARBA" id="ARBA00022771"/>
    </source>
</evidence>
<sequence length="151" mass="16778">MSSPDQPFKWHYTEFDDRNFQIRGHTVFFIVVIFAVILLVALLFLYARWVCRFAPPPPPSAAVSRAQPPQPPRGLDAASIGSLPIVLHNQTESIASDGECCICLGIFGDGDKVKLLPRCQHCFHSECVDMWLVTHSSCPLCRAAIRVDSPV</sequence>
<evidence type="ECO:0000313" key="12">
    <source>
        <dbReference type="EMBL" id="KAL1535495.1"/>
    </source>
</evidence>
<feature type="domain" description="RING-type" evidence="11">
    <location>
        <begin position="100"/>
        <end position="142"/>
    </location>
</feature>
<keyword evidence="4 9" id="KW-0863">Zinc-finger</keyword>
<evidence type="ECO:0000256" key="10">
    <source>
        <dbReference type="SAM" id="Phobius"/>
    </source>
</evidence>
<dbReference type="Pfam" id="PF13639">
    <property type="entry name" value="zf-RING_2"/>
    <property type="match status" value="1"/>
</dbReference>